<name>A0A918VQR4_9ACTN</name>
<proteinExistence type="predicted"/>
<protein>
    <recommendedName>
        <fullName evidence="3">DDE Tnp4 domain-containing protein</fullName>
    </recommendedName>
</protein>
<gene>
    <name evidence="1" type="ORF">GCM10010389_61950</name>
</gene>
<evidence type="ECO:0000313" key="2">
    <source>
        <dbReference type="Proteomes" id="UP000623010"/>
    </source>
</evidence>
<dbReference type="Proteomes" id="UP000623010">
    <property type="component" value="Unassembled WGS sequence"/>
</dbReference>
<accession>A0A918VQR4</accession>
<dbReference type="EMBL" id="BMWH01000039">
    <property type="protein sequence ID" value="GHA14830.1"/>
    <property type="molecule type" value="Genomic_DNA"/>
</dbReference>
<dbReference type="AlphaFoldDB" id="A0A918VQR4"/>
<evidence type="ECO:0000313" key="1">
    <source>
        <dbReference type="EMBL" id="GHA14830.1"/>
    </source>
</evidence>
<organism evidence="1 2">
    <name type="scientific">Streptomyces echinoruber</name>
    <dbReference type="NCBI Taxonomy" id="68898"/>
    <lineage>
        <taxon>Bacteria</taxon>
        <taxon>Bacillati</taxon>
        <taxon>Actinomycetota</taxon>
        <taxon>Actinomycetes</taxon>
        <taxon>Kitasatosporales</taxon>
        <taxon>Streptomycetaceae</taxon>
        <taxon>Streptomyces</taxon>
    </lineage>
</organism>
<comment type="caution">
    <text evidence="1">The sequence shown here is derived from an EMBL/GenBank/DDBJ whole genome shotgun (WGS) entry which is preliminary data.</text>
</comment>
<sequence length="87" mass="9584">MRWESDHEYVLLDGTPAACDQVGDSRVGRSLKHRRHGVNVQVMTDLSGRLPWISPAPPGRTHRIIRIRERPGAPSSPIGPTWAPGLG</sequence>
<reference evidence="1" key="1">
    <citation type="journal article" date="2014" name="Int. J. Syst. Evol. Microbiol.">
        <title>Complete genome sequence of Corynebacterium casei LMG S-19264T (=DSM 44701T), isolated from a smear-ripened cheese.</title>
        <authorList>
            <consortium name="US DOE Joint Genome Institute (JGI-PGF)"/>
            <person name="Walter F."/>
            <person name="Albersmeier A."/>
            <person name="Kalinowski J."/>
            <person name="Ruckert C."/>
        </authorList>
    </citation>
    <scope>NUCLEOTIDE SEQUENCE</scope>
    <source>
        <strain evidence="1">JCM 5016</strain>
    </source>
</reference>
<evidence type="ECO:0008006" key="3">
    <source>
        <dbReference type="Google" id="ProtNLM"/>
    </source>
</evidence>
<keyword evidence="2" id="KW-1185">Reference proteome</keyword>
<reference evidence="1" key="2">
    <citation type="submission" date="2020-09" db="EMBL/GenBank/DDBJ databases">
        <authorList>
            <person name="Sun Q."/>
            <person name="Ohkuma M."/>
        </authorList>
    </citation>
    <scope>NUCLEOTIDE SEQUENCE</scope>
    <source>
        <strain evidence="1">JCM 5016</strain>
    </source>
</reference>